<dbReference type="Gene3D" id="3.40.50.920">
    <property type="match status" value="1"/>
</dbReference>
<dbReference type="SUPFAM" id="SSF52518">
    <property type="entry name" value="Thiamin diphosphate-binding fold (THDP-binding)"/>
    <property type="match status" value="1"/>
</dbReference>
<evidence type="ECO:0000313" key="3">
    <source>
        <dbReference type="Proteomes" id="UP000034740"/>
    </source>
</evidence>
<dbReference type="PANTHER" id="PTHR43825:SF1">
    <property type="entry name" value="TRANSKETOLASE-LIKE PYRIMIDINE-BINDING DOMAIN-CONTAINING PROTEIN"/>
    <property type="match status" value="1"/>
</dbReference>
<dbReference type="PANTHER" id="PTHR43825">
    <property type="entry name" value="PYRUVATE DEHYDROGENASE E1 COMPONENT"/>
    <property type="match status" value="1"/>
</dbReference>
<feature type="domain" description="Transketolase-like pyrimidine-binding" evidence="1">
    <location>
        <begin position="3"/>
        <end position="143"/>
    </location>
</feature>
<dbReference type="Pfam" id="PF02780">
    <property type="entry name" value="Transketolase_C"/>
    <property type="match status" value="1"/>
</dbReference>
<dbReference type="InterPro" id="IPR051157">
    <property type="entry name" value="PDH/Transketolase"/>
</dbReference>
<protein>
    <submittedName>
        <fullName evidence="2">Transketolase</fullName>
    </submittedName>
</protein>
<dbReference type="Proteomes" id="UP000034740">
    <property type="component" value="Unassembled WGS sequence"/>
</dbReference>
<organism evidence="2 3">
    <name type="scientific">Candidatus Adlerbacteria bacterium GW2011_GWA1_54_10</name>
    <dbReference type="NCBI Taxonomy" id="1618605"/>
    <lineage>
        <taxon>Bacteria</taxon>
        <taxon>Candidatus Adleribacteriota</taxon>
    </lineage>
</organism>
<dbReference type="AlphaFoldDB" id="A0A0G1XXL3"/>
<reference evidence="2 3" key="1">
    <citation type="journal article" date="2015" name="Nature">
        <title>rRNA introns, odd ribosomes, and small enigmatic genomes across a large radiation of phyla.</title>
        <authorList>
            <person name="Brown C.T."/>
            <person name="Hug L.A."/>
            <person name="Thomas B.C."/>
            <person name="Sharon I."/>
            <person name="Castelle C.J."/>
            <person name="Singh A."/>
            <person name="Wilkins M.J."/>
            <person name="Williams K.H."/>
            <person name="Banfield J.F."/>
        </authorList>
    </citation>
    <scope>NUCLEOTIDE SEQUENCE [LARGE SCALE GENOMIC DNA]</scope>
</reference>
<dbReference type="EMBL" id="LCRO01000003">
    <property type="protein sequence ID" value="KKW35726.1"/>
    <property type="molecule type" value="Genomic_DNA"/>
</dbReference>
<evidence type="ECO:0000259" key="1">
    <source>
        <dbReference type="SMART" id="SM00861"/>
    </source>
</evidence>
<dbReference type="CDD" id="cd07033">
    <property type="entry name" value="TPP_PYR_DXS_TK_like"/>
    <property type="match status" value="1"/>
</dbReference>
<dbReference type="SUPFAM" id="SSF52922">
    <property type="entry name" value="TK C-terminal domain-like"/>
    <property type="match status" value="1"/>
</dbReference>
<dbReference type="InterPro" id="IPR033248">
    <property type="entry name" value="Transketolase_C"/>
</dbReference>
<accession>A0A0G1XXL3</accession>
<evidence type="ECO:0000313" key="2">
    <source>
        <dbReference type="EMBL" id="KKW35726.1"/>
    </source>
</evidence>
<dbReference type="Gene3D" id="3.40.50.970">
    <property type="match status" value="1"/>
</dbReference>
<sequence length="289" mass="31317">MDADLILDTGLIPFKQRFPDRYVEAGIAEQDMVSRAGGMALEGLLPVVHSFACFLPARANEQFYNNASEKKKIIYASSLAGLLPAGPGHSHQSVRDISIVGSIPYLTLIEPANEFETKLVLRWAVEKNPESTYMRLVSIPVEVPFSLPEGYSLERGKGVVLKEGGDAAIIAYGPIMLSESYKAAQLLEKNGVSAAVINLPWLNVIDEKWLSEVTRGRALVATLDDHYKTFGQGAMISQVLAALPNAPLTLSIGLDDIPACGTNAEVLIHHKLDAESLAQRIIQALTPEV</sequence>
<dbReference type="InterPro" id="IPR005475">
    <property type="entry name" value="Transketolase-like_Pyr-bd"/>
</dbReference>
<gene>
    <name evidence="2" type="ORF">UY83_C0003G0010</name>
</gene>
<proteinExistence type="predicted"/>
<name>A0A0G1XXL3_9BACT</name>
<dbReference type="SMART" id="SM00861">
    <property type="entry name" value="Transket_pyr"/>
    <property type="match status" value="1"/>
</dbReference>
<dbReference type="Pfam" id="PF02779">
    <property type="entry name" value="Transket_pyr"/>
    <property type="match status" value="1"/>
</dbReference>
<dbReference type="InterPro" id="IPR029061">
    <property type="entry name" value="THDP-binding"/>
</dbReference>
<comment type="caution">
    <text evidence="2">The sequence shown here is derived from an EMBL/GenBank/DDBJ whole genome shotgun (WGS) entry which is preliminary data.</text>
</comment>
<dbReference type="InterPro" id="IPR009014">
    <property type="entry name" value="Transketo_C/PFOR_II"/>
</dbReference>